<proteinExistence type="predicted"/>
<feature type="transmembrane region" description="Helical" evidence="1">
    <location>
        <begin position="81"/>
        <end position="100"/>
    </location>
</feature>
<comment type="caution">
    <text evidence="2">The sequence shown here is derived from an EMBL/GenBank/DDBJ whole genome shotgun (WGS) entry which is preliminary data.</text>
</comment>
<keyword evidence="1" id="KW-0472">Membrane</keyword>
<evidence type="ECO:0000256" key="1">
    <source>
        <dbReference type="SAM" id="Phobius"/>
    </source>
</evidence>
<evidence type="ECO:0000313" key="3">
    <source>
        <dbReference type="Proteomes" id="UP000288587"/>
    </source>
</evidence>
<protein>
    <submittedName>
        <fullName evidence="2">Uncharacterized protein</fullName>
    </submittedName>
</protein>
<dbReference type="RefSeq" id="WP_127682036.1">
    <property type="nucleotide sequence ID" value="NZ_SACM01000001.1"/>
</dbReference>
<organism evidence="2 3">
    <name type="scientific">Inhella crocodyli</name>
    <dbReference type="NCBI Taxonomy" id="2499851"/>
    <lineage>
        <taxon>Bacteria</taxon>
        <taxon>Pseudomonadati</taxon>
        <taxon>Pseudomonadota</taxon>
        <taxon>Betaproteobacteria</taxon>
        <taxon>Burkholderiales</taxon>
        <taxon>Sphaerotilaceae</taxon>
        <taxon>Inhella</taxon>
    </lineage>
</organism>
<name>A0A437LTB7_9BURK</name>
<gene>
    <name evidence="2" type="ORF">EOD73_06685</name>
</gene>
<keyword evidence="1" id="KW-1133">Transmembrane helix</keyword>
<keyword evidence="1" id="KW-0812">Transmembrane</keyword>
<dbReference type="EMBL" id="SACM01000001">
    <property type="protein sequence ID" value="RVT88649.1"/>
    <property type="molecule type" value="Genomic_DNA"/>
</dbReference>
<sequence>MTDSLQFLLALALAALGPVAALRYLQPILLPVLRTQCEEGGQGAEFWMRSAYVLAVCGTLLLTLSFGQYRGDLLHTLERSLWLVAAGTFVTVAFIARQVWAPVRESRALRRLEAERAARARPGPVTPTGA</sequence>
<dbReference type="AlphaFoldDB" id="A0A437LTB7"/>
<keyword evidence="3" id="KW-1185">Reference proteome</keyword>
<accession>A0A437LTB7</accession>
<reference evidence="2 3" key="1">
    <citation type="submission" date="2019-01" db="EMBL/GenBank/DDBJ databases">
        <authorList>
            <person name="Chen W.-M."/>
        </authorList>
    </citation>
    <scope>NUCLEOTIDE SEQUENCE [LARGE SCALE GENOMIC DNA]</scope>
    <source>
        <strain evidence="2 3">CCP-18</strain>
    </source>
</reference>
<evidence type="ECO:0000313" key="2">
    <source>
        <dbReference type="EMBL" id="RVT88649.1"/>
    </source>
</evidence>
<dbReference type="Proteomes" id="UP000288587">
    <property type="component" value="Unassembled WGS sequence"/>
</dbReference>
<dbReference type="OrthoDB" id="8905149at2"/>
<feature type="transmembrane region" description="Helical" evidence="1">
    <location>
        <begin position="51"/>
        <end position="69"/>
    </location>
</feature>